<dbReference type="EMBL" id="DS469515">
    <property type="protein sequence ID" value="EDO48082.1"/>
    <property type="molecule type" value="Genomic_DNA"/>
</dbReference>
<dbReference type="PANTHER" id="PTHR24543:SF325">
    <property type="entry name" value="F5_8 TYPE C DOMAIN-CONTAINING PROTEIN"/>
    <property type="match status" value="1"/>
</dbReference>
<dbReference type="SUPFAM" id="SSF49785">
    <property type="entry name" value="Galactose-binding domain-like"/>
    <property type="match status" value="1"/>
</dbReference>
<gene>
    <name evidence="2" type="ORF">NEMVEDRAFT_v1g84689</name>
</gene>
<evidence type="ECO:0000313" key="3">
    <source>
        <dbReference type="Proteomes" id="UP000001593"/>
    </source>
</evidence>
<reference evidence="2 3" key="1">
    <citation type="journal article" date="2007" name="Science">
        <title>Sea anemone genome reveals ancestral eumetazoan gene repertoire and genomic organization.</title>
        <authorList>
            <person name="Putnam N.H."/>
            <person name="Srivastava M."/>
            <person name="Hellsten U."/>
            <person name="Dirks B."/>
            <person name="Chapman J."/>
            <person name="Salamov A."/>
            <person name="Terry A."/>
            <person name="Shapiro H."/>
            <person name="Lindquist E."/>
            <person name="Kapitonov V.V."/>
            <person name="Jurka J."/>
            <person name="Genikhovich G."/>
            <person name="Grigoriev I.V."/>
            <person name="Lucas S.M."/>
            <person name="Steele R.E."/>
            <person name="Finnerty J.R."/>
            <person name="Technau U."/>
            <person name="Martindale M.Q."/>
            <person name="Rokhsar D.S."/>
        </authorList>
    </citation>
    <scope>NUCLEOTIDE SEQUENCE [LARGE SCALE GENOMIC DNA]</scope>
    <source>
        <strain evidence="3">CH2 X CH6</strain>
    </source>
</reference>
<feature type="non-terminal residue" evidence="2">
    <location>
        <position position="1"/>
    </location>
</feature>
<dbReference type="HOGENOM" id="CLU_3052691_0_0_1"/>
<dbReference type="InParanoid" id="A7RK14"/>
<proteinExistence type="predicted"/>
<name>A7RK14_NEMVE</name>
<protein>
    <recommendedName>
        <fullName evidence="1">F5/8 type C domain-containing protein</fullName>
    </recommendedName>
</protein>
<evidence type="ECO:0000313" key="2">
    <source>
        <dbReference type="EMBL" id="EDO48082.1"/>
    </source>
</evidence>
<organism evidence="2 3">
    <name type="scientific">Nematostella vectensis</name>
    <name type="common">Starlet sea anemone</name>
    <dbReference type="NCBI Taxonomy" id="45351"/>
    <lineage>
        <taxon>Eukaryota</taxon>
        <taxon>Metazoa</taxon>
        <taxon>Cnidaria</taxon>
        <taxon>Anthozoa</taxon>
        <taxon>Hexacorallia</taxon>
        <taxon>Actiniaria</taxon>
        <taxon>Edwardsiidae</taxon>
        <taxon>Nematostella</taxon>
    </lineage>
</organism>
<dbReference type="InterPro" id="IPR000421">
    <property type="entry name" value="FA58C"/>
</dbReference>
<dbReference type="PROSITE" id="PS50022">
    <property type="entry name" value="FA58C_3"/>
    <property type="match status" value="1"/>
</dbReference>
<dbReference type="PANTHER" id="PTHR24543">
    <property type="entry name" value="MULTICOPPER OXIDASE-RELATED"/>
    <property type="match status" value="1"/>
</dbReference>
<evidence type="ECO:0000259" key="1">
    <source>
        <dbReference type="PROSITE" id="PS50022"/>
    </source>
</evidence>
<dbReference type="AlphaFoldDB" id="A7RK14"/>
<dbReference type="InterPro" id="IPR008979">
    <property type="entry name" value="Galactose-bd-like_sf"/>
</dbReference>
<dbReference type="PhylomeDB" id="A7RK14"/>
<feature type="domain" description="F5/8 type C" evidence="1">
    <location>
        <begin position="1"/>
        <end position="45"/>
    </location>
</feature>
<dbReference type="Proteomes" id="UP000001593">
    <property type="component" value="Unassembled WGS sequence"/>
</dbReference>
<sequence length="59" mass="6905">LYNGNRDQYSTVTESINPPILARYVRINPRSWYARMCLRAEFYGCATGEKIALHNDYMT</sequence>
<dbReference type="Pfam" id="PF00754">
    <property type="entry name" value="F5_F8_type_C"/>
    <property type="match status" value="1"/>
</dbReference>
<accession>A7RK14</accession>
<keyword evidence="3" id="KW-1185">Reference proteome</keyword>
<dbReference type="Gene3D" id="2.60.120.260">
    <property type="entry name" value="Galactose-binding domain-like"/>
    <property type="match status" value="1"/>
</dbReference>